<evidence type="ECO:0000259" key="11">
    <source>
        <dbReference type="SMART" id="SM00156"/>
    </source>
</evidence>
<dbReference type="Gene3D" id="1.25.40.10">
    <property type="entry name" value="Tetratricopeptide repeat domain"/>
    <property type="match status" value="1"/>
</dbReference>
<evidence type="ECO:0000256" key="5">
    <source>
        <dbReference type="ARBA" id="ARBA00022737"/>
    </source>
</evidence>
<dbReference type="InterPro" id="IPR019734">
    <property type="entry name" value="TPR_rpt"/>
</dbReference>
<dbReference type="SUPFAM" id="SSF56300">
    <property type="entry name" value="Metallo-dependent phosphatases"/>
    <property type="match status" value="1"/>
</dbReference>
<evidence type="ECO:0000256" key="7">
    <source>
        <dbReference type="ARBA" id="ARBA00022803"/>
    </source>
</evidence>
<evidence type="ECO:0000256" key="4">
    <source>
        <dbReference type="ARBA" id="ARBA00022723"/>
    </source>
</evidence>
<proteinExistence type="inferred from homology"/>
<evidence type="ECO:0000256" key="9">
    <source>
        <dbReference type="PIRSR" id="PIRSR033096-1"/>
    </source>
</evidence>
<comment type="cofactor">
    <cofactor evidence="1">
        <name>Mn(2+)</name>
        <dbReference type="ChEBI" id="CHEBI:29035"/>
    </cofactor>
</comment>
<evidence type="ECO:0000256" key="1">
    <source>
        <dbReference type="ARBA" id="ARBA00001936"/>
    </source>
</evidence>
<feature type="repeat" description="TPR" evidence="10">
    <location>
        <begin position="3"/>
        <end position="36"/>
    </location>
</feature>
<dbReference type="GO" id="GO:0004722">
    <property type="term" value="F:protein serine/threonine phosphatase activity"/>
    <property type="evidence" value="ECO:0007669"/>
    <property type="project" value="UniProtKB-EC"/>
</dbReference>
<keyword evidence="7 10" id="KW-0802">TPR repeat</keyword>
<dbReference type="EC" id="3.1.3.16" evidence="3"/>
<keyword evidence="4" id="KW-0479">Metal-binding</keyword>
<keyword evidence="5" id="KW-0677">Repeat</keyword>
<dbReference type="GO" id="GO:0046872">
    <property type="term" value="F:metal ion binding"/>
    <property type="evidence" value="ECO:0007669"/>
    <property type="project" value="UniProtKB-KW"/>
</dbReference>
<dbReference type="SUPFAM" id="SSF48452">
    <property type="entry name" value="TPR-like"/>
    <property type="match status" value="1"/>
</dbReference>
<dbReference type="Pfam" id="PF08321">
    <property type="entry name" value="PPP5"/>
    <property type="match status" value="1"/>
</dbReference>
<dbReference type="AlphaFoldDB" id="A0A7R9QDJ2"/>
<organism evidence="12">
    <name type="scientific">Oppiella nova</name>
    <dbReference type="NCBI Taxonomy" id="334625"/>
    <lineage>
        <taxon>Eukaryota</taxon>
        <taxon>Metazoa</taxon>
        <taxon>Ecdysozoa</taxon>
        <taxon>Arthropoda</taxon>
        <taxon>Chelicerata</taxon>
        <taxon>Arachnida</taxon>
        <taxon>Acari</taxon>
        <taxon>Acariformes</taxon>
        <taxon>Sarcoptiformes</taxon>
        <taxon>Oribatida</taxon>
        <taxon>Brachypylina</taxon>
        <taxon>Oppioidea</taxon>
        <taxon>Oppiidae</taxon>
        <taxon>Oppiella</taxon>
    </lineage>
</organism>
<dbReference type="InterPro" id="IPR011990">
    <property type="entry name" value="TPR-like_helical_dom_sf"/>
</dbReference>
<dbReference type="OrthoDB" id="445564at2759"/>
<dbReference type="Pfam" id="PF00149">
    <property type="entry name" value="Metallophos"/>
    <property type="match status" value="1"/>
</dbReference>
<dbReference type="EMBL" id="OC915513">
    <property type="protein sequence ID" value="CAD7640783.1"/>
    <property type="molecule type" value="Genomic_DNA"/>
</dbReference>
<dbReference type="InterPro" id="IPR013235">
    <property type="entry name" value="PPP_dom"/>
</dbReference>
<dbReference type="InterPro" id="IPR006186">
    <property type="entry name" value="Ser/Thr-sp_prot-phosphatase"/>
</dbReference>
<gene>
    <name evidence="12" type="ORF">ONB1V03_LOCUS2743</name>
</gene>
<dbReference type="Gene3D" id="3.60.21.10">
    <property type="match status" value="1"/>
</dbReference>
<evidence type="ECO:0000256" key="10">
    <source>
        <dbReference type="PROSITE-ProRule" id="PRU00339"/>
    </source>
</evidence>
<reference evidence="12" key="1">
    <citation type="submission" date="2020-11" db="EMBL/GenBank/DDBJ databases">
        <authorList>
            <person name="Tran Van P."/>
        </authorList>
    </citation>
    <scope>NUCLEOTIDE SEQUENCE</scope>
</reference>
<evidence type="ECO:0000256" key="8">
    <source>
        <dbReference type="ARBA" id="ARBA00023211"/>
    </source>
</evidence>
<dbReference type="PROSITE" id="PS50005">
    <property type="entry name" value="TPR"/>
    <property type="match status" value="1"/>
</dbReference>
<keyword evidence="6" id="KW-0378">Hydrolase</keyword>
<dbReference type="InterPro" id="IPR004843">
    <property type="entry name" value="Calcineurin-like_PHP"/>
</dbReference>
<name>A0A7R9QDJ2_9ACAR</name>
<accession>A0A7R9QDJ2</accession>
<dbReference type="FunFam" id="3.60.21.10:FF:000017">
    <property type="entry name" value="Serine/threonine-protein phosphatase"/>
    <property type="match status" value="1"/>
</dbReference>
<dbReference type="SMART" id="SM00156">
    <property type="entry name" value="PP2Ac"/>
    <property type="match status" value="1"/>
</dbReference>
<dbReference type="CDD" id="cd07417">
    <property type="entry name" value="MPP_PP5_C"/>
    <property type="match status" value="1"/>
</dbReference>
<evidence type="ECO:0000313" key="13">
    <source>
        <dbReference type="Proteomes" id="UP000728032"/>
    </source>
</evidence>
<dbReference type="Proteomes" id="UP000728032">
    <property type="component" value="Unassembled WGS sequence"/>
</dbReference>
<dbReference type="InterPro" id="IPR051134">
    <property type="entry name" value="PPP_phosphatase"/>
</dbReference>
<sequence length="472" mass="54086">MSAEEVKNVANDHFKRQEYDRAIELYTEAIEMDGSNAQLYGNRSIAYLKKEFFGYALGDASKAIELDKSYIKGYYRRAMAQMALNRFKLAVKDLETVVKYRPNDADAKNRHNECQKIVRRLAFERAIAVDEVKKSVAESIDLESMSISDDYDGPKLTDGRVTKEFMTQMMDYFKDRQKLHRKYAYKMILDARQLFAKDLTLVDVHIDEDQKFTVCGDIHGQYYDLLNIFQLNGLPSETNPYLFNGDFVDRGSFSVECILTLIGFKLLYPKHFFMSRGNHESQTMNQMYGFEGEVKAKYTSQMYELFAEVFNLLPLAHCINERVLVMHGGLFSTDTVTLDDIRTTDRNRQPPDEGIMCDILWSDPMPSKGRAPSKRGVGVQFGPDVTDTFCKLNKIDYIIRSHEVKPDGYEEAHSGKCITVFSAPNYCDTMGNKGAFITMKGSDLTPRFTTYSEVPHPNVKPMAYANSLFSFM</sequence>
<dbReference type="PANTHER" id="PTHR45668:SF5">
    <property type="entry name" value="SERINE_THREONINE-PROTEIN PHOSPHATASE 5"/>
    <property type="match status" value="1"/>
</dbReference>
<keyword evidence="13" id="KW-1185">Reference proteome</keyword>
<dbReference type="EMBL" id="CAJPVJ010000688">
    <property type="protein sequence ID" value="CAG2163159.1"/>
    <property type="molecule type" value="Genomic_DNA"/>
</dbReference>
<dbReference type="InterPro" id="IPR041753">
    <property type="entry name" value="PP5_C"/>
</dbReference>
<dbReference type="SMART" id="SM00028">
    <property type="entry name" value="TPR"/>
    <property type="match status" value="3"/>
</dbReference>
<dbReference type="Pfam" id="PF13181">
    <property type="entry name" value="TPR_8"/>
    <property type="match status" value="1"/>
</dbReference>
<comment type="similarity">
    <text evidence="2">Belongs to the PPP phosphatase family. PP-5 (PP-T) subfamily.</text>
</comment>
<dbReference type="PRINTS" id="PR00114">
    <property type="entry name" value="STPHPHTASE"/>
</dbReference>
<evidence type="ECO:0000256" key="3">
    <source>
        <dbReference type="ARBA" id="ARBA00013081"/>
    </source>
</evidence>
<dbReference type="PIRSF" id="PIRSF033096">
    <property type="entry name" value="PPPtase_5"/>
    <property type="match status" value="1"/>
</dbReference>
<protein>
    <recommendedName>
        <fullName evidence="3">protein-serine/threonine phosphatase</fullName>
        <ecNumber evidence="3">3.1.3.16</ecNumber>
    </recommendedName>
</protein>
<evidence type="ECO:0000256" key="2">
    <source>
        <dbReference type="ARBA" id="ARBA00008786"/>
    </source>
</evidence>
<feature type="domain" description="Serine/threonine specific protein phosphatases" evidence="11">
    <location>
        <begin position="179"/>
        <end position="455"/>
    </location>
</feature>
<dbReference type="PANTHER" id="PTHR45668">
    <property type="entry name" value="SERINE/THREONINE-PROTEIN PHOSPHATASE 5-RELATED"/>
    <property type="match status" value="1"/>
</dbReference>
<dbReference type="InterPro" id="IPR029052">
    <property type="entry name" value="Metallo-depent_PP-like"/>
</dbReference>
<feature type="active site" description="Proton donor/acceptor" evidence="9">
    <location>
        <position position="279"/>
    </location>
</feature>
<evidence type="ECO:0000256" key="6">
    <source>
        <dbReference type="ARBA" id="ARBA00022801"/>
    </source>
</evidence>
<keyword evidence="8" id="KW-0464">Manganese</keyword>
<evidence type="ECO:0000313" key="12">
    <source>
        <dbReference type="EMBL" id="CAD7640783.1"/>
    </source>
</evidence>